<feature type="signal peptide" evidence="1">
    <location>
        <begin position="1"/>
        <end position="20"/>
    </location>
</feature>
<accession>A0A812N344</accession>
<dbReference type="OrthoDB" id="406144at2759"/>
<evidence type="ECO:0000256" key="1">
    <source>
        <dbReference type="SAM" id="SignalP"/>
    </source>
</evidence>
<gene>
    <name evidence="2" type="ORF">SPIL2461_LOCUS6769</name>
</gene>
<protein>
    <submittedName>
        <fullName evidence="2">Uncharacterized protein</fullName>
    </submittedName>
</protein>
<evidence type="ECO:0000313" key="3">
    <source>
        <dbReference type="Proteomes" id="UP000649617"/>
    </source>
</evidence>
<dbReference type="AlphaFoldDB" id="A0A812N344"/>
<feature type="chain" id="PRO_5033019015" evidence="1">
    <location>
        <begin position="21"/>
        <end position="335"/>
    </location>
</feature>
<comment type="caution">
    <text evidence="2">The sequence shown here is derived from an EMBL/GenBank/DDBJ whole genome shotgun (WGS) entry which is preliminary data.</text>
</comment>
<sequence>MSTLLASSLFLAVFVRPACCFESVNLLQQKIVLAAPDAPETQLLRAAEPLYWVHFPKCGSSFMNTLAHMPGFCPPLSNMTLNWTSLGICMLMTWSQNCQNWCDADKLACDKIPHRPILNYSERRGHMVGFFRDPDQRILSGYYDETEPFASVLSQLTAPWMIGVADLIVATGYCNKDLRYLIVGLPKVPLLEFAEGWKGGMTYQLVTEDDHGIPTVTPNRTKVTPADGLEAARRVREGFAFVGITEEWDLSICLFHRMLGGPCLGSDFEDTRPSSPGKSAHSGYNTSVLMGWHDDIDEIVYEAALEVFHKNLVLYNVSHDTCQECYRNAGIGDFA</sequence>
<name>A0A812N344_SYMPI</name>
<proteinExistence type="predicted"/>
<dbReference type="Gene3D" id="3.40.50.300">
    <property type="entry name" value="P-loop containing nucleotide triphosphate hydrolases"/>
    <property type="match status" value="1"/>
</dbReference>
<dbReference type="Proteomes" id="UP000649617">
    <property type="component" value="Unassembled WGS sequence"/>
</dbReference>
<keyword evidence="1" id="KW-0732">Signal</keyword>
<dbReference type="InterPro" id="IPR027417">
    <property type="entry name" value="P-loop_NTPase"/>
</dbReference>
<keyword evidence="3" id="KW-1185">Reference proteome</keyword>
<organism evidence="2 3">
    <name type="scientific">Symbiodinium pilosum</name>
    <name type="common">Dinoflagellate</name>
    <dbReference type="NCBI Taxonomy" id="2952"/>
    <lineage>
        <taxon>Eukaryota</taxon>
        <taxon>Sar</taxon>
        <taxon>Alveolata</taxon>
        <taxon>Dinophyceae</taxon>
        <taxon>Suessiales</taxon>
        <taxon>Symbiodiniaceae</taxon>
        <taxon>Symbiodinium</taxon>
    </lineage>
</organism>
<reference evidence="2" key="1">
    <citation type="submission" date="2021-02" db="EMBL/GenBank/DDBJ databases">
        <authorList>
            <person name="Dougan E. K."/>
            <person name="Rhodes N."/>
            <person name="Thang M."/>
            <person name="Chan C."/>
        </authorList>
    </citation>
    <scope>NUCLEOTIDE SEQUENCE</scope>
</reference>
<dbReference type="EMBL" id="CAJNIZ010010391">
    <property type="protein sequence ID" value="CAE7299724.1"/>
    <property type="molecule type" value="Genomic_DNA"/>
</dbReference>
<evidence type="ECO:0000313" key="2">
    <source>
        <dbReference type="EMBL" id="CAE7299724.1"/>
    </source>
</evidence>